<evidence type="ECO:0000313" key="9">
    <source>
        <dbReference type="Proteomes" id="UP000504634"/>
    </source>
</evidence>
<evidence type="ECO:0000256" key="5">
    <source>
        <dbReference type="ARBA" id="ARBA00023180"/>
    </source>
</evidence>
<dbReference type="InterPro" id="IPR002018">
    <property type="entry name" value="CarbesteraseB"/>
</dbReference>
<evidence type="ECO:0000256" key="6">
    <source>
        <dbReference type="RuleBase" id="RU361235"/>
    </source>
</evidence>
<organism evidence="9 10">
    <name type="scientific">Drosophila lebanonensis</name>
    <name type="common">Fruit fly</name>
    <name type="synonym">Scaptodrosophila lebanonensis</name>
    <dbReference type="NCBI Taxonomy" id="7225"/>
    <lineage>
        <taxon>Eukaryota</taxon>
        <taxon>Metazoa</taxon>
        <taxon>Ecdysozoa</taxon>
        <taxon>Arthropoda</taxon>
        <taxon>Hexapoda</taxon>
        <taxon>Insecta</taxon>
        <taxon>Pterygota</taxon>
        <taxon>Neoptera</taxon>
        <taxon>Endopterygota</taxon>
        <taxon>Diptera</taxon>
        <taxon>Brachycera</taxon>
        <taxon>Muscomorpha</taxon>
        <taxon>Ephydroidea</taxon>
        <taxon>Drosophilidae</taxon>
        <taxon>Scaptodrosophila</taxon>
    </lineage>
</organism>
<sequence length="526" mass="59258">MTTFRDKTIYAFRGIPYAQPPVEELRFMPPEPVQPWGDDVVLKATSDSLVCPQTGLTIFMSEDCLKINVFTKSFDTLLPVIVYIHGGANVLGSGHSIYEAGPQYLLDQDVVFVAFNYRLGALGFLSTGAATDFKGNYGFLDQQMALGWVQSHISTFGGDSQKVTILGMSAGSMAVSLHLTSPLSEGLFHRAILMSGSATNHFDIDNIFWTRKLAREVGCPMYDPTDVVGCLRNISWKRIVEVCSTWEPYQFINMKWNYEIDGRFLPTYPTDIIASGAFNRVPLLVSFAANELDYTVNKHLENNHLLHDINVNFNDYAPELFLYNYDARKSKVLKRFYLGKDVDEINEQNIQKFGQIFSDGIIGHGVHRLVDLARQHTNVYYSRMDYVGHRSLSAPKNDKNEFDGVGHADDLQYVMPGTWYGMLLDKNSSDVFMMERLTKWFACFAKYGRPTLRRKTWPACNATSCQLLYNGFETELGELAYTKRYAVWDKLFPKPTKPGKSVAAVAQSQLAVASLLAILVSLLVLL</sequence>
<feature type="domain" description="Carboxylesterase type B" evidence="8">
    <location>
        <begin position="5"/>
        <end position="488"/>
    </location>
</feature>
<dbReference type="PANTHER" id="PTHR43142:SF1">
    <property type="entry name" value="CARBOXYLIC ESTER HYDROLASE"/>
    <property type="match status" value="1"/>
</dbReference>
<dbReference type="EC" id="3.1.1.-" evidence="6"/>
<dbReference type="InterPro" id="IPR029058">
    <property type="entry name" value="AB_hydrolase_fold"/>
</dbReference>
<dbReference type="InterPro" id="IPR019826">
    <property type="entry name" value="Carboxylesterase_B_AS"/>
</dbReference>
<dbReference type="PROSITE" id="PS00122">
    <property type="entry name" value="CARBOXYLESTERASE_B_1"/>
    <property type="match status" value="1"/>
</dbReference>
<gene>
    <name evidence="10" type="primary">LOC115625725</name>
</gene>
<evidence type="ECO:0000259" key="8">
    <source>
        <dbReference type="Pfam" id="PF00135"/>
    </source>
</evidence>
<keyword evidence="7" id="KW-1133">Transmembrane helix</keyword>
<keyword evidence="3 6" id="KW-0378">Hydrolase</keyword>
<comment type="similarity">
    <text evidence="1 6">Belongs to the type-B carboxylesterase/lipase family.</text>
</comment>
<dbReference type="AlphaFoldDB" id="A0A6J2TNP2"/>
<dbReference type="GO" id="GO:0052689">
    <property type="term" value="F:carboxylic ester hydrolase activity"/>
    <property type="evidence" value="ECO:0007669"/>
    <property type="project" value="UniProtKB-KW"/>
</dbReference>
<keyword evidence="4" id="KW-1015">Disulfide bond</keyword>
<name>A0A6J2TNP2_DROLE</name>
<keyword evidence="7" id="KW-0812">Transmembrane</keyword>
<proteinExistence type="inferred from homology"/>
<dbReference type="RefSeq" id="XP_030376733.1">
    <property type="nucleotide sequence ID" value="XM_030520873.1"/>
</dbReference>
<dbReference type="OrthoDB" id="6846267at2759"/>
<keyword evidence="7" id="KW-0472">Membrane</keyword>
<dbReference type="Gene3D" id="3.40.50.1820">
    <property type="entry name" value="alpha/beta hydrolase"/>
    <property type="match status" value="1"/>
</dbReference>
<evidence type="ECO:0000313" key="10">
    <source>
        <dbReference type="RefSeq" id="XP_030376733.1"/>
    </source>
</evidence>
<accession>A0A6J2TNP2</accession>
<feature type="transmembrane region" description="Helical" evidence="7">
    <location>
        <begin position="502"/>
        <end position="525"/>
    </location>
</feature>
<dbReference type="PANTHER" id="PTHR43142">
    <property type="entry name" value="CARBOXYLIC ESTER HYDROLASE"/>
    <property type="match status" value="1"/>
</dbReference>
<evidence type="ECO:0000256" key="4">
    <source>
        <dbReference type="ARBA" id="ARBA00023157"/>
    </source>
</evidence>
<dbReference type="Pfam" id="PF00135">
    <property type="entry name" value="COesterase"/>
    <property type="match status" value="1"/>
</dbReference>
<dbReference type="Proteomes" id="UP000504634">
    <property type="component" value="Unplaced"/>
</dbReference>
<dbReference type="SUPFAM" id="SSF53474">
    <property type="entry name" value="alpha/beta-Hydrolases"/>
    <property type="match status" value="1"/>
</dbReference>
<evidence type="ECO:0000256" key="7">
    <source>
        <dbReference type="SAM" id="Phobius"/>
    </source>
</evidence>
<evidence type="ECO:0000256" key="2">
    <source>
        <dbReference type="ARBA" id="ARBA00022487"/>
    </source>
</evidence>
<evidence type="ECO:0000256" key="3">
    <source>
        <dbReference type="ARBA" id="ARBA00022801"/>
    </source>
</evidence>
<evidence type="ECO:0000256" key="1">
    <source>
        <dbReference type="ARBA" id="ARBA00005964"/>
    </source>
</evidence>
<dbReference type="GeneID" id="115625725"/>
<keyword evidence="9" id="KW-1185">Reference proteome</keyword>
<reference evidence="10" key="1">
    <citation type="submission" date="2025-08" db="UniProtKB">
        <authorList>
            <consortium name="RefSeq"/>
        </authorList>
    </citation>
    <scope>IDENTIFICATION</scope>
    <source>
        <strain evidence="10">11010-0011.00</strain>
        <tissue evidence="10">Whole body</tissue>
    </source>
</reference>
<keyword evidence="2" id="KW-0719">Serine esterase</keyword>
<keyword evidence="5" id="KW-0325">Glycoprotein</keyword>
<protein>
    <recommendedName>
        <fullName evidence="6">Carboxylic ester hydrolase</fullName>
        <ecNumber evidence="6">3.1.1.-</ecNumber>
    </recommendedName>
</protein>